<reference evidence="2" key="1">
    <citation type="journal article" date="2018" name="Int. J. Syst. Evol. Microbiol.">
        <title>Jatrophihabitans telluris sp. nov., isolated from sediment soil of lava forest wetlands and the emended description of the genus Jatrophihabitans.</title>
        <authorList>
            <person name="Lee K.C."/>
            <person name="Suh M.K."/>
            <person name="Eom M.K."/>
            <person name="Kim K.K."/>
            <person name="Kim J.S."/>
            <person name="Kim D.S."/>
            <person name="Ko S.H."/>
            <person name="Shin Y.K."/>
            <person name="Lee J.S."/>
        </authorList>
    </citation>
    <scope>NUCLEOTIDE SEQUENCE</scope>
    <source>
        <strain evidence="2">N237</strain>
    </source>
</reference>
<dbReference type="SUPFAM" id="SSF46955">
    <property type="entry name" value="Putative DNA-binding domain"/>
    <property type="match status" value="1"/>
</dbReference>
<dbReference type="Pfam" id="PF12728">
    <property type="entry name" value="HTH_17"/>
    <property type="match status" value="1"/>
</dbReference>
<dbReference type="InterPro" id="IPR036388">
    <property type="entry name" value="WH-like_DNA-bd_sf"/>
</dbReference>
<accession>A0ABY4QZ27</accession>
<dbReference type="RefSeq" id="WP_249772589.1">
    <property type="nucleotide sequence ID" value="NZ_CP097332.1"/>
</dbReference>
<dbReference type="EMBL" id="CP097332">
    <property type="protein sequence ID" value="UQX88820.1"/>
    <property type="molecule type" value="Genomic_DNA"/>
</dbReference>
<dbReference type="InterPro" id="IPR009061">
    <property type="entry name" value="DNA-bd_dom_put_sf"/>
</dbReference>
<dbReference type="InterPro" id="IPR010093">
    <property type="entry name" value="SinI_DNA-bd"/>
</dbReference>
<name>A0ABY4QZ27_9ACTN</name>
<evidence type="ECO:0000313" key="2">
    <source>
        <dbReference type="EMBL" id="UQX88820.1"/>
    </source>
</evidence>
<dbReference type="NCBIfam" id="TIGR01764">
    <property type="entry name" value="excise"/>
    <property type="match status" value="1"/>
</dbReference>
<sequence length="67" mass="7783">METIELPENRLWTVEEVAYYLGVPVQTVYSWRGQGRGPCGRRVGKRLRFRPEDVRKWVSSLSTEVAS</sequence>
<proteinExistence type="predicted"/>
<evidence type="ECO:0000313" key="3">
    <source>
        <dbReference type="Proteomes" id="UP001056336"/>
    </source>
</evidence>
<organism evidence="2 3">
    <name type="scientific">Jatrophihabitans telluris</name>
    <dbReference type="NCBI Taxonomy" id="2038343"/>
    <lineage>
        <taxon>Bacteria</taxon>
        <taxon>Bacillati</taxon>
        <taxon>Actinomycetota</taxon>
        <taxon>Actinomycetes</taxon>
        <taxon>Jatrophihabitantales</taxon>
        <taxon>Jatrophihabitantaceae</taxon>
        <taxon>Jatrophihabitans</taxon>
    </lineage>
</organism>
<dbReference type="InterPro" id="IPR041657">
    <property type="entry name" value="HTH_17"/>
</dbReference>
<gene>
    <name evidence="2" type="ORF">M6D93_02175</name>
</gene>
<dbReference type="Proteomes" id="UP001056336">
    <property type="component" value="Chromosome"/>
</dbReference>
<feature type="domain" description="Helix-turn-helix" evidence="1">
    <location>
        <begin position="13"/>
        <end position="60"/>
    </location>
</feature>
<protein>
    <submittedName>
        <fullName evidence="2">Helix-turn-helix domain-containing protein</fullName>
    </submittedName>
</protein>
<evidence type="ECO:0000259" key="1">
    <source>
        <dbReference type="Pfam" id="PF12728"/>
    </source>
</evidence>
<reference evidence="2" key="2">
    <citation type="submission" date="2022-05" db="EMBL/GenBank/DDBJ databases">
        <authorList>
            <person name="Kim J.-S."/>
            <person name="Lee K."/>
            <person name="Suh M."/>
            <person name="Eom M."/>
            <person name="Kim J.-S."/>
            <person name="Kim D.-S."/>
            <person name="Ko S.-H."/>
            <person name="Shin Y."/>
            <person name="Lee J.-S."/>
        </authorList>
    </citation>
    <scope>NUCLEOTIDE SEQUENCE</scope>
    <source>
        <strain evidence="2">N237</strain>
    </source>
</reference>
<dbReference type="Gene3D" id="1.10.10.10">
    <property type="entry name" value="Winged helix-like DNA-binding domain superfamily/Winged helix DNA-binding domain"/>
    <property type="match status" value="1"/>
</dbReference>
<keyword evidence="3" id="KW-1185">Reference proteome</keyword>